<evidence type="ECO:0000256" key="1">
    <source>
        <dbReference type="SAM" id="MobiDB-lite"/>
    </source>
</evidence>
<protein>
    <submittedName>
        <fullName evidence="2">Uncharacterized protein</fullName>
    </submittedName>
</protein>
<evidence type="ECO:0000313" key="2">
    <source>
        <dbReference type="EMBL" id="QLG60269.1"/>
    </source>
</evidence>
<evidence type="ECO:0000313" key="3">
    <source>
        <dbReference type="Proteomes" id="UP000509626"/>
    </source>
</evidence>
<feature type="region of interest" description="Disordered" evidence="1">
    <location>
        <begin position="396"/>
        <end position="443"/>
    </location>
</feature>
<dbReference type="AlphaFoldDB" id="A0A7D5L8N9"/>
<reference evidence="2 3" key="1">
    <citation type="submission" date="2020-06" db="EMBL/GenBank/DDBJ databases">
        <title>NJ-3-1, isolated from saline soil.</title>
        <authorList>
            <person name="Cui H.L."/>
            <person name="Shi X."/>
        </authorList>
    </citation>
    <scope>NUCLEOTIDE SEQUENCE [LARGE SCALE GENOMIC DNA]</scope>
    <source>
        <strain evidence="2 3">NJ-3-1</strain>
    </source>
</reference>
<proteinExistence type="predicted"/>
<feature type="compositionally biased region" description="Basic and acidic residues" evidence="1">
    <location>
        <begin position="422"/>
        <end position="435"/>
    </location>
</feature>
<accession>A0A7D5L8N9</accession>
<dbReference type="Proteomes" id="UP000509626">
    <property type="component" value="Chromosome"/>
</dbReference>
<gene>
    <name evidence="2" type="ORF">HUG12_00200</name>
</gene>
<dbReference type="KEGG" id="halu:HUG12_00200"/>
<organism evidence="2 3">
    <name type="scientific">Halorarum salinum</name>
    <dbReference type="NCBI Taxonomy" id="2743089"/>
    <lineage>
        <taxon>Archaea</taxon>
        <taxon>Methanobacteriati</taxon>
        <taxon>Methanobacteriota</taxon>
        <taxon>Stenosarchaea group</taxon>
        <taxon>Halobacteria</taxon>
        <taxon>Halobacteriales</taxon>
        <taxon>Haloferacaceae</taxon>
        <taxon>Halorarum</taxon>
    </lineage>
</organism>
<name>A0A7D5L8N9_9EURY</name>
<feature type="compositionally biased region" description="Basic and acidic residues" evidence="1">
    <location>
        <begin position="396"/>
        <end position="408"/>
    </location>
</feature>
<dbReference type="EMBL" id="CP058579">
    <property type="protein sequence ID" value="QLG60269.1"/>
    <property type="molecule type" value="Genomic_DNA"/>
</dbReference>
<dbReference type="GeneID" id="56035833"/>
<keyword evidence="3" id="KW-1185">Reference proteome</keyword>
<dbReference type="RefSeq" id="WP_179266855.1">
    <property type="nucleotide sequence ID" value="NZ_CP058579.1"/>
</dbReference>
<sequence length="613" mass="67114">MLEEVGQVVTVRVGVERIGRDVLLDSGHQRLAVEVLLAVGDPVPGLRAVRPRRVTVRESRVRARRPHLVGVGQCVAVGVGVGGNGSVRLLVEVDQCLVVRIFPGVRHSVAVRVRRRRVDGVVGVLKRIPQPVVVRVGIERVRRDVRLQRGLERVVVEVLCAVGHPVSRLVRARPVRVAVRDRRDRRRRVDLVPVAEAIAVSVRDVRVCAVLLLADVGEPIGFDVVLPVRHAVTVGVGGERVEVPVPEFEPVGQLVVVRIGIERVGAGAVLDGRRNPVVVEVLGPVDDSIVGLRFVRLRRVAVGVERRRADDRPLVGVGQAVRVEQQRVGSGRWGWRGVTTVAVGSTGAVAVSGVAVAVSSVTVSSVPLVRTSLTHTQSLVPVGRADGDLVDRFRQRERRVERPRRERTGPPLQLDRLLGPVREPDGHRPQLERPDVAYGPVQPVGDRVDVSRVLPRPDSHARRDRLVHDVECGLGVQPRAAIVLEAGDRVVAAERQRVSRLREVPLDGRLVVRDVRVRSEFLVCRLCVGERGPRESLVRIRDPVCDRRRVALRTGDDPLVGGKHRVGDAGRPDVDRERSVECGQEVGLPIGRPVQRRVLQVVDGGLAKCERVG</sequence>